<evidence type="ECO:0000256" key="7">
    <source>
        <dbReference type="RuleBase" id="RU000419"/>
    </source>
</evidence>
<sequence length="544" mass="58795">MSRVFKSHLDGLSALYRGVRALANATVTTLGPQGAHVVIKKERSHPYITKHGASIAKELQLSDAFENMGLKLAREVALQTDMHVGDGSTTAIVLTESLFALGLQGIARGLDPLEIKQGIVLAGDKILEELTKLALPVQTSKDVVSVATTAANNDPMLGQLAADVIANIGIEGEYFIEKSPTLQTTIHTCVSLGLHSGYLSSYFVTHPETMEVIYEDAYVLLCNQTLSYANQDFICFLEKVAQEKKLPLIIVAANIDPQLLSVLIVNKLKGSFPLCAITIPEQGEMCKQILEDITVVTGATLIDSFLGMSLSTADITVLGKVEKVIISEKKTAFFHGLGESTIIAEHIAHVHQQIQSNPSKEERVILEKRLSRLSGKKIRVSLGSTTEDEFKEKKIHLIHALQAVKAACREGYLPGGGVALFRAAERIQVPEKISPGVAYGYTCLIQSMRAPFTAMITNCGKLPTTLLDTLIEHPDPCFGYNGMTHAVENVISSGICDAFSVVKFVLKYSISIACLLLTSSLFIVDSSGEVQDGSLGDTSAQREE</sequence>
<dbReference type="InterPro" id="IPR027410">
    <property type="entry name" value="TCP-1-like_intermed_sf"/>
</dbReference>
<dbReference type="PANTHER" id="PTHR45633">
    <property type="entry name" value="60 KDA HEAT SHOCK PROTEIN, MITOCHONDRIAL"/>
    <property type="match status" value="1"/>
</dbReference>
<dbReference type="Gene3D" id="3.50.7.10">
    <property type="entry name" value="GroEL"/>
    <property type="match status" value="1"/>
</dbReference>
<evidence type="ECO:0000313" key="8">
    <source>
        <dbReference type="EMBL" id="ANG66044.1"/>
    </source>
</evidence>
<dbReference type="SUPFAM" id="SSF54849">
    <property type="entry name" value="GroEL-intermediate domain like"/>
    <property type="match status" value="1"/>
</dbReference>
<dbReference type="GO" id="GO:0042026">
    <property type="term" value="P:protein refolding"/>
    <property type="evidence" value="ECO:0007669"/>
    <property type="project" value="InterPro"/>
</dbReference>
<dbReference type="InterPro" id="IPR027409">
    <property type="entry name" value="GroEL-like_apical_dom_sf"/>
</dbReference>
<keyword evidence="4" id="KW-0143">Chaperone</keyword>
<evidence type="ECO:0000256" key="2">
    <source>
        <dbReference type="ARBA" id="ARBA00022741"/>
    </source>
</evidence>
<keyword evidence="3" id="KW-0067">ATP-binding</keyword>
<accession>A0A173DYP3</accession>
<reference evidence="8 9" key="1">
    <citation type="journal article" date="2014" name="Syst. Appl. Microbiol.">
        <title>Evidence for the existence of two new members of the family Chlamydiaceae and proposal of Chlamydia avium sp. nov. and Chlamydia gallinacea sp. nov.</title>
        <authorList>
            <person name="Sachse K."/>
            <person name="Laroucau K."/>
            <person name="Riege K."/>
            <person name="Wehner S."/>
            <person name="Dilcher M."/>
            <person name="Creasy H.H."/>
            <person name="Weidmann M."/>
            <person name="Myers G."/>
            <person name="Vorimore F."/>
            <person name="Vicari N."/>
            <person name="Magnino S."/>
            <person name="Liebler-Tenorio E."/>
            <person name="Ruettger A."/>
            <person name="Bavoil P.M."/>
            <person name="Hufert F.T."/>
            <person name="Rossello-Mora R."/>
            <person name="Marz M."/>
        </authorList>
    </citation>
    <scope>NUCLEOTIDE SEQUENCE [LARGE SCALE GENOMIC DNA]</scope>
    <source>
        <strain evidence="8 9">08-1274/3</strain>
    </source>
</reference>
<dbReference type="GO" id="GO:0005524">
    <property type="term" value="F:ATP binding"/>
    <property type="evidence" value="ECO:0007669"/>
    <property type="project" value="UniProtKB-KW"/>
</dbReference>
<dbReference type="Gene3D" id="1.10.560.10">
    <property type="entry name" value="GroEL-like equatorial domain"/>
    <property type="match status" value="1"/>
</dbReference>
<protein>
    <recommendedName>
        <fullName evidence="7">60 kDa chaperonin</fullName>
    </recommendedName>
</protein>
<evidence type="ECO:0000256" key="1">
    <source>
        <dbReference type="ARBA" id="ARBA00006607"/>
    </source>
</evidence>
<dbReference type="InterPro" id="IPR027413">
    <property type="entry name" value="GROEL-like_equatorial_sf"/>
</dbReference>
<dbReference type="EMBL" id="CP015840">
    <property type="protein sequence ID" value="ANG66044.1"/>
    <property type="molecule type" value="Genomic_DNA"/>
</dbReference>
<comment type="similarity">
    <text evidence="1 6">Belongs to the chaperonin (HSP60) family.</text>
</comment>
<dbReference type="SUPFAM" id="SSF48592">
    <property type="entry name" value="GroEL equatorial domain-like"/>
    <property type="match status" value="1"/>
</dbReference>
<gene>
    <name evidence="8" type="ORF">M787_001745</name>
</gene>
<dbReference type="InterPro" id="IPR001844">
    <property type="entry name" value="Cpn60/GroEL"/>
</dbReference>
<comment type="subunit">
    <text evidence="7">Forms a cylinder of 14 subunits composed of two heptameric rings stacked back-to-back. Interacts with the co-chaperonin GroES.</text>
</comment>
<evidence type="ECO:0000256" key="5">
    <source>
        <dbReference type="ARBA" id="ARBA00023235"/>
    </source>
</evidence>
<evidence type="ECO:0000256" key="3">
    <source>
        <dbReference type="ARBA" id="ARBA00022840"/>
    </source>
</evidence>
<organism evidence="8 9">
    <name type="scientific">Chlamydia gallinacea 08-1274/3</name>
    <dbReference type="NCBI Taxonomy" id="1143323"/>
    <lineage>
        <taxon>Bacteria</taxon>
        <taxon>Pseudomonadati</taxon>
        <taxon>Chlamydiota</taxon>
        <taxon>Chlamydiia</taxon>
        <taxon>Chlamydiales</taxon>
        <taxon>Chlamydiaceae</taxon>
        <taxon>Chlamydia/Chlamydophila group</taxon>
        <taxon>Chlamydia</taxon>
    </lineage>
</organism>
<evidence type="ECO:0000256" key="6">
    <source>
        <dbReference type="RuleBase" id="RU000418"/>
    </source>
</evidence>
<evidence type="ECO:0000313" key="9">
    <source>
        <dbReference type="Proteomes" id="UP000019147"/>
    </source>
</evidence>
<dbReference type="eggNOG" id="COG0459">
    <property type="taxonomic scope" value="Bacteria"/>
</dbReference>
<dbReference type="STRING" id="1143323.M787_001745"/>
<dbReference type="Pfam" id="PF00118">
    <property type="entry name" value="Cpn60_TCP1"/>
    <property type="match status" value="1"/>
</dbReference>
<keyword evidence="5" id="KW-0413">Isomerase</keyword>
<dbReference type="GO" id="GO:0140662">
    <property type="term" value="F:ATP-dependent protein folding chaperone"/>
    <property type="evidence" value="ECO:0007669"/>
    <property type="project" value="InterPro"/>
</dbReference>
<evidence type="ECO:0000256" key="4">
    <source>
        <dbReference type="ARBA" id="ARBA00023186"/>
    </source>
</evidence>
<dbReference type="PRINTS" id="PR00298">
    <property type="entry name" value="CHAPERONIN60"/>
</dbReference>
<dbReference type="NCBIfam" id="NF009487">
    <property type="entry name" value="PRK12849.1"/>
    <property type="match status" value="1"/>
</dbReference>
<dbReference type="Proteomes" id="UP000019147">
    <property type="component" value="Chromosome"/>
</dbReference>
<comment type="function">
    <text evidence="7">Together with its co-chaperonin GroES, plays an essential role in assisting protein folding. The GroEL-GroES system forms a nano-cage that allows encapsulation of the non-native substrate proteins and provides a physical environment optimized to promote and accelerate protein folding.</text>
</comment>
<dbReference type="Gene3D" id="3.30.260.10">
    <property type="entry name" value="TCP-1-like chaperonin intermediate domain"/>
    <property type="match status" value="1"/>
</dbReference>
<dbReference type="NCBIfam" id="NF000592">
    <property type="entry name" value="PRK00013.1"/>
    <property type="match status" value="1"/>
</dbReference>
<dbReference type="GO" id="GO:0016853">
    <property type="term" value="F:isomerase activity"/>
    <property type="evidence" value="ECO:0007669"/>
    <property type="project" value="UniProtKB-KW"/>
</dbReference>
<dbReference type="KEGG" id="cgz:M787_001745"/>
<name>A0A173DYP3_9CHLA</name>
<dbReference type="InterPro" id="IPR002423">
    <property type="entry name" value="Cpn60/GroEL/TCP-1"/>
</dbReference>
<proteinExistence type="inferred from homology"/>
<dbReference type="SUPFAM" id="SSF52029">
    <property type="entry name" value="GroEL apical domain-like"/>
    <property type="match status" value="1"/>
</dbReference>
<dbReference type="AlphaFoldDB" id="A0A173DYP3"/>
<dbReference type="GeneID" id="81478027"/>
<dbReference type="OrthoDB" id="9766614at2"/>
<dbReference type="FunFam" id="3.50.7.10:FF:000001">
    <property type="entry name" value="60 kDa chaperonin"/>
    <property type="match status" value="1"/>
</dbReference>
<keyword evidence="2" id="KW-0547">Nucleotide-binding</keyword>
<dbReference type="RefSeq" id="WP_021828745.1">
    <property type="nucleotide sequence ID" value="NZ_CP015840.1"/>
</dbReference>